<dbReference type="AlphaFoldDB" id="A0A1I0XIB3"/>
<dbReference type="InterPro" id="IPR006016">
    <property type="entry name" value="UspA"/>
</dbReference>
<evidence type="ECO:0000313" key="6">
    <source>
        <dbReference type="Proteomes" id="UP000243799"/>
    </source>
</evidence>
<dbReference type="RefSeq" id="WP_091671379.1">
    <property type="nucleotide sequence ID" value="NZ_FOKG01000003.1"/>
</dbReference>
<evidence type="ECO:0000313" key="5">
    <source>
        <dbReference type="EMBL" id="SFB00654.1"/>
    </source>
</evidence>
<dbReference type="GO" id="GO:0005524">
    <property type="term" value="F:ATP binding"/>
    <property type="evidence" value="ECO:0007669"/>
    <property type="project" value="UniProtKB-KW"/>
</dbReference>
<accession>A0A1I0XIB3</accession>
<dbReference type="Gene3D" id="3.40.50.620">
    <property type="entry name" value="HUPs"/>
    <property type="match status" value="2"/>
</dbReference>
<evidence type="ECO:0000256" key="2">
    <source>
        <dbReference type="ARBA" id="ARBA00022741"/>
    </source>
</evidence>
<evidence type="ECO:0000256" key="1">
    <source>
        <dbReference type="ARBA" id="ARBA00008791"/>
    </source>
</evidence>
<dbReference type="EMBL" id="FOKG01000003">
    <property type="protein sequence ID" value="SFB00654.1"/>
    <property type="molecule type" value="Genomic_DNA"/>
</dbReference>
<gene>
    <name evidence="5" type="ORF">SAMN05216266_103234</name>
</gene>
<dbReference type="InterPro" id="IPR014729">
    <property type="entry name" value="Rossmann-like_a/b/a_fold"/>
</dbReference>
<keyword evidence="6" id="KW-1185">Reference proteome</keyword>
<dbReference type="PRINTS" id="PR01438">
    <property type="entry name" value="UNVRSLSTRESS"/>
</dbReference>
<dbReference type="OrthoDB" id="3404132at2"/>
<feature type="domain" description="UspA" evidence="4">
    <location>
        <begin position="9"/>
        <end position="145"/>
    </location>
</feature>
<dbReference type="SUPFAM" id="SSF52402">
    <property type="entry name" value="Adenine nucleotide alpha hydrolases-like"/>
    <property type="match status" value="2"/>
</dbReference>
<dbReference type="PANTHER" id="PTHR46268">
    <property type="entry name" value="STRESS RESPONSE PROTEIN NHAX"/>
    <property type="match status" value="1"/>
</dbReference>
<reference evidence="6" key="1">
    <citation type="submission" date="2016-10" db="EMBL/GenBank/DDBJ databases">
        <authorList>
            <person name="Varghese N."/>
            <person name="Submissions S."/>
        </authorList>
    </citation>
    <scope>NUCLEOTIDE SEQUENCE [LARGE SCALE GENOMIC DNA]</scope>
    <source>
        <strain evidence="6">CGMCC 4.3568</strain>
    </source>
</reference>
<keyword evidence="3" id="KW-0067">ATP-binding</keyword>
<dbReference type="PANTHER" id="PTHR46268:SF27">
    <property type="entry name" value="UNIVERSAL STRESS PROTEIN RV2623"/>
    <property type="match status" value="1"/>
</dbReference>
<keyword evidence="2" id="KW-0547">Nucleotide-binding</keyword>
<sequence length="295" mass="31706">MTRQHGNAPIVVGVDGSERALDAVRWAAREAAGWNTPLRLVSASGYPDLYIGATLPPPGGLLDELEQHGNNVVHEAELAAAAEADVEIHTQVTPDSPIPFLIEASTTARMVVLGASGRGGFVGLLVGSTTIALAAHAHCPVVSVRGQPAPEGPVVVGVDGSELSEDAIEFAFEEAALRDAELVAVHTWSDADTEAVFSETRLQFEWEPLEEAEQRVLAERLAGWQERHPDVRVRRVVERDKPRHQLLELSRGAQLLVVGSRGRGGFRGMLMGSTSQALLHHAECPVMVIRKEQGE</sequence>
<protein>
    <submittedName>
        <fullName evidence="5">Nucleotide-binding universal stress protein, UspA family</fullName>
    </submittedName>
</protein>
<dbReference type="STRING" id="490629.SAMN05216266_103234"/>
<organism evidence="5 6">
    <name type="scientific">Amycolatopsis marina</name>
    <dbReference type="NCBI Taxonomy" id="490629"/>
    <lineage>
        <taxon>Bacteria</taxon>
        <taxon>Bacillati</taxon>
        <taxon>Actinomycetota</taxon>
        <taxon>Actinomycetes</taxon>
        <taxon>Pseudonocardiales</taxon>
        <taxon>Pseudonocardiaceae</taxon>
        <taxon>Amycolatopsis</taxon>
    </lineage>
</organism>
<evidence type="ECO:0000259" key="4">
    <source>
        <dbReference type="Pfam" id="PF00582"/>
    </source>
</evidence>
<dbReference type="Pfam" id="PF00582">
    <property type="entry name" value="Usp"/>
    <property type="match status" value="2"/>
</dbReference>
<name>A0A1I0XIB3_9PSEU</name>
<dbReference type="InterPro" id="IPR006015">
    <property type="entry name" value="Universal_stress_UspA"/>
</dbReference>
<comment type="similarity">
    <text evidence="1">Belongs to the universal stress protein A family.</text>
</comment>
<evidence type="ECO:0000256" key="3">
    <source>
        <dbReference type="ARBA" id="ARBA00022840"/>
    </source>
</evidence>
<proteinExistence type="inferred from homology"/>
<dbReference type="Proteomes" id="UP000243799">
    <property type="component" value="Unassembled WGS sequence"/>
</dbReference>
<feature type="domain" description="UspA" evidence="4">
    <location>
        <begin position="153"/>
        <end position="290"/>
    </location>
</feature>